<dbReference type="PROSITE" id="PS51269">
    <property type="entry name" value="COMM"/>
    <property type="match status" value="1"/>
</dbReference>
<feature type="domain" description="COMM" evidence="1">
    <location>
        <begin position="131"/>
        <end position="198"/>
    </location>
</feature>
<accession>A0A812CTB8</accession>
<evidence type="ECO:0000259" key="1">
    <source>
        <dbReference type="PROSITE" id="PS51269"/>
    </source>
</evidence>
<keyword evidence="3" id="KW-1185">Reference proteome</keyword>
<evidence type="ECO:0000313" key="3">
    <source>
        <dbReference type="Proteomes" id="UP000597762"/>
    </source>
</evidence>
<sequence>MADIEQPQRDSTEKKNKITAWKCVAKAKLPVVKSVLHDIIGHLNKNSRPCMRYEDYKESWSLQSYWQVLDVFENLLQEVCKDSFTKDQVFSCLGDVLPDTYKEEIYHVIDSRREDIRKHALAKTTAVSQRKLVNFDWKVNLVMSSDKLGLVQEPLCNLDFEINNNDQKTKTSIELTSEDLKTLIKSLEAANKTVMQYTS</sequence>
<dbReference type="InterPro" id="IPR047155">
    <property type="entry name" value="COMMD4/6/7/8"/>
</dbReference>
<name>A0A812CTB8_ACAPH</name>
<protein>
    <submittedName>
        <fullName evidence="2">COMMD8</fullName>
    </submittedName>
</protein>
<dbReference type="InterPro" id="IPR055184">
    <property type="entry name" value="COMMD8_HN"/>
</dbReference>
<dbReference type="AlphaFoldDB" id="A0A812CTB8"/>
<gene>
    <name evidence="2" type="ORF">SPHA_40670</name>
</gene>
<dbReference type="Pfam" id="PF07258">
    <property type="entry name" value="COMM_domain"/>
    <property type="match status" value="1"/>
</dbReference>
<reference evidence="2" key="1">
    <citation type="submission" date="2021-01" db="EMBL/GenBank/DDBJ databases">
        <authorList>
            <person name="Li R."/>
            <person name="Bekaert M."/>
        </authorList>
    </citation>
    <scope>NUCLEOTIDE SEQUENCE</scope>
    <source>
        <strain evidence="2">Farmed</strain>
    </source>
</reference>
<dbReference type="PANTHER" id="PTHR16231:SF0">
    <property type="entry name" value="COMM DOMAIN-CONTAINING PROTEIN 8"/>
    <property type="match status" value="1"/>
</dbReference>
<evidence type="ECO:0000313" key="2">
    <source>
        <dbReference type="EMBL" id="CAE1277463.1"/>
    </source>
</evidence>
<dbReference type="OrthoDB" id="17646at2759"/>
<dbReference type="Pfam" id="PF22838">
    <property type="entry name" value="COMMD8_HN"/>
    <property type="match status" value="1"/>
</dbReference>
<dbReference type="EMBL" id="CAHIKZ030001927">
    <property type="protein sequence ID" value="CAE1277463.1"/>
    <property type="molecule type" value="Genomic_DNA"/>
</dbReference>
<comment type="caution">
    <text evidence="2">The sequence shown here is derived from an EMBL/GenBank/DDBJ whole genome shotgun (WGS) entry which is preliminary data.</text>
</comment>
<proteinExistence type="predicted"/>
<dbReference type="PANTHER" id="PTHR16231">
    <property type="entry name" value="COMM DOMAIN-CONTAINING PROTEIN 4-8 FAMILY MEMBER"/>
    <property type="match status" value="1"/>
</dbReference>
<dbReference type="InterPro" id="IPR017920">
    <property type="entry name" value="COMM"/>
</dbReference>
<organism evidence="2 3">
    <name type="scientific">Acanthosepion pharaonis</name>
    <name type="common">Pharaoh cuttlefish</name>
    <name type="synonym">Sepia pharaonis</name>
    <dbReference type="NCBI Taxonomy" id="158019"/>
    <lineage>
        <taxon>Eukaryota</taxon>
        <taxon>Metazoa</taxon>
        <taxon>Spiralia</taxon>
        <taxon>Lophotrochozoa</taxon>
        <taxon>Mollusca</taxon>
        <taxon>Cephalopoda</taxon>
        <taxon>Coleoidea</taxon>
        <taxon>Decapodiformes</taxon>
        <taxon>Sepiida</taxon>
        <taxon>Sepiina</taxon>
        <taxon>Sepiidae</taxon>
        <taxon>Acanthosepion</taxon>
    </lineage>
</organism>
<dbReference type="Proteomes" id="UP000597762">
    <property type="component" value="Unassembled WGS sequence"/>
</dbReference>